<reference evidence="1 2" key="1">
    <citation type="journal article" date="2019" name="Antonie Van Leeuwenhoek">
        <title>Description of 'Ca. Methylobacter oryzae' KRF1, a novel species from the environmentally important Methylobacter clade 2.</title>
        <authorList>
            <person name="Khatri K."/>
            <person name="Mohite J.A."/>
            <person name="Pandit P.S."/>
            <person name="Bahulikar R."/>
            <person name="Rahalkar M.C."/>
        </authorList>
    </citation>
    <scope>NUCLEOTIDE SEQUENCE [LARGE SCALE GENOMIC DNA]</scope>
    <source>
        <strain evidence="1 2">KRF1</strain>
    </source>
</reference>
<proteinExistence type="predicted"/>
<keyword evidence="2" id="KW-1185">Reference proteome</keyword>
<dbReference type="Proteomes" id="UP000733744">
    <property type="component" value="Unassembled WGS sequence"/>
</dbReference>
<evidence type="ECO:0000313" key="1">
    <source>
        <dbReference type="EMBL" id="TRX00750.1"/>
    </source>
</evidence>
<dbReference type="EMBL" id="RYFG02000025">
    <property type="protein sequence ID" value="TRX00750.1"/>
    <property type="molecule type" value="Genomic_DNA"/>
</dbReference>
<dbReference type="RefSeq" id="WP_127026844.1">
    <property type="nucleotide sequence ID" value="NZ_RYFG02000025.1"/>
</dbReference>
<dbReference type="InterPro" id="IPR019089">
    <property type="entry name" value="Cas_GSU0054"/>
</dbReference>
<name>A0ABY3CHQ0_9GAMM</name>
<comment type="caution">
    <text evidence="1">The sequence shown here is derived from an EMBL/GenBank/DDBJ whole genome shotgun (WGS) entry which is preliminary data.</text>
</comment>
<protein>
    <submittedName>
        <fullName evidence="1">Type I-U CRISPR-associated protein Cas5/Cas6</fullName>
    </submittedName>
</protein>
<gene>
    <name evidence="1" type="primary">cas5u6u</name>
    <name evidence="1" type="ORF">EKO24_005365</name>
</gene>
<dbReference type="NCBIfam" id="TIGR02165">
    <property type="entry name" value="cas5_6_GSU0054"/>
    <property type="match status" value="1"/>
</dbReference>
<evidence type="ECO:0000313" key="2">
    <source>
        <dbReference type="Proteomes" id="UP000733744"/>
    </source>
</evidence>
<sequence length="506" mass="57837">MLTLSLTFPGGRYHATSWGRHVNEADVAWPPDLWRISRALIAAWHRKLDRQRFPREMLEELLAELAKQAPHYRLPEAVHAHTRHYMPNRQKSTLIFDAFARVSSDDELIVHWPELVLADDQLVLLDELLSVLGYLGRAESWIEAKRLLEWNGELNCRPGETVIDPETGEISSEPVHLYVPLTPSEYTNFYRHFHQGLEARRLPKKELAQINATLKQNWLDALSLDTADLQAAGWSAPPSAKKQLYQRPVQALRSSVAGRPKSRPILPSTTVRYAIYGKPLMRNVDGIRFAEHLRRAVMGKAKRLLGENALPPLLSGHGLSPENRHRHAFYLPESNPQGLIDHAVIHIPAGIDASMRQVLEQLKTVKNFDGQEWQLILEHIGKQEDFITVTPLLKTAAVWQSLTPYLHPWHCKKNFDVSAQIRRECRERNLPEPIEIQALPFIKPYGRELRPIDFHRFRNKKGLTQPDTRGSFWQITFAQTVEEVPVALGFGCHFGLGLFEPCDTGV</sequence>
<organism evidence="1 2">
    <name type="scientific">Candidatus Methylobacter oryzae</name>
    <dbReference type="NCBI Taxonomy" id="2497749"/>
    <lineage>
        <taxon>Bacteria</taxon>
        <taxon>Pseudomonadati</taxon>
        <taxon>Pseudomonadota</taxon>
        <taxon>Gammaproteobacteria</taxon>
        <taxon>Methylococcales</taxon>
        <taxon>Methylococcaceae</taxon>
        <taxon>Methylobacter</taxon>
    </lineage>
</organism>
<accession>A0ABY3CHQ0</accession>